<dbReference type="InterPro" id="IPR043595">
    <property type="entry name" value="FaeB/C/D"/>
</dbReference>
<accession>M1NLN7</accession>
<comment type="subcellular location">
    <subcellularLocation>
        <location evidence="1">Secreted</location>
    </subcellularLocation>
</comment>
<evidence type="ECO:0000256" key="4">
    <source>
        <dbReference type="ARBA" id="ARBA00022729"/>
    </source>
</evidence>
<evidence type="ECO:0000313" key="9">
    <source>
        <dbReference type="Proteomes" id="UP000011723"/>
    </source>
</evidence>
<keyword evidence="7" id="KW-0624">Polysaccharide degradation</keyword>
<dbReference type="PANTHER" id="PTHR38050:SF2">
    <property type="entry name" value="FERULOYL ESTERASE C-RELATED"/>
    <property type="match status" value="1"/>
</dbReference>
<evidence type="ECO:0000256" key="3">
    <source>
        <dbReference type="ARBA" id="ARBA00022651"/>
    </source>
</evidence>
<keyword evidence="5" id="KW-0378">Hydrolase</keyword>
<dbReference type="GO" id="GO:0030600">
    <property type="term" value="F:feruloyl esterase activity"/>
    <property type="evidence" value="ECO:0007669"/>
    <property type="project" value="InterPro"/>
</dbReference>
<reference evidence="8 9" key="1">
    <citation type="journal article" date="2012" name="Stand. Genomic Sci.">
        <title>Genome sequence of the halotolerant bacterium Corynebacterium halotolerans type strain YIM 70093(T) (= DSM 44683(T)).</title>
        <authorList>
            <person name="Ruckert C."/>
            <person name="Albersmeier A."/>
            <person name="Al-Dilaimi A."/>
            <person name="Niehaus K."/>
            <person name="Szczepanowski R."/>
            <person name="Kalinowski J."/>
        </authorList>
    </citation>
    <scope>NUCLEOTIDE SEQUENCE [LARGE SCALE GENOMIC DNA]</scope>
    <source>
        <strain evidence="8">YIM 70093</strain>
    </source>
</reference>
<keyword evidence="2" id="KW-0964">Secreted</keyword>
<gene>
    <name evidence="8" type="ORF">A605_06580</name>
</gene>
<dbReference type="Pfam" id="PF00756">
    <property type="entry name" value="Esterase"/>
    <property type="match status" value="1"/>
</dbReference>
<dbReference type="STRING" id="1121362.A605_06580"/>
<evidence type="ECO:0000256" key="1">
    <source>
        <dbReference type="ARBA" id="ARBA00004613"/>
    </source>
</evidence>
<dbReference type="Proteomes" id="UP000011723">
    <property type="component" value="Chromosome"/>
</dbReference>
<dbReference type="HOGENOM" id="CLU_027551_5_2_11"/>
<evidence type="ECO:0000256" key="5">
    <source>
        <dbReference type="ARBA" id="ARBA00022801"/>
    </source>
</evidence>
<dbReference type="AlphaFoldDB" id="M1NLN7"/>
<evidence type="ECO:0000256" key="6">
    <source>
        <dbReference type="ARBA" id="ARBA00023277"/>
    </source>
</evidence>
<dbReference type="PATRIC" id="fig|1121362.3.peg.1328"/>
<dbReference type="SUPFAM" id="SSF53474">
    <property type="entry name" value="alpha/beta-Hydrolases"/>
    <property type="match status" value="1"/>
</dbReference>
<evidence type="ECO:0000256" key="7">
    <source>
        <dbReference type="ARBA" id="ARBA00023326"/>
    </source>
</evidence>
<dbReference type="InterPro" id="IPR000801">
    <property type="entry name" value="Esterase-like"/>
</dbReference>
<evidence type="ECO:0000313" key="8">
    <source>
        <dbReference type="EMBL" id="AGF72318.1"/>
    </source>
</evidence>
<dbReference type="GO" id="GO:0005576">
    <property type="term" value="C:extracellular region"/>
    <property type="evidence" value="ECO:0007669"/>
    <property type="project" value="UniProtKB-SubCell"/>
</dbReference>
<proteinExistence type="predicted"/>
<keyword evidence="4" id="KW-0732">Signal</keyword>
<keyword evidence="6" id="KW-0119">Carbohydrate metabolism</keyword>
<dbReference type="PANTHER" id="PTHR38050">
    <property type="match status" value="1"/>
</dbReference>
<dbReference type="eggNOG" id="COG3509">
    <property type="taxonomic scope" value="Bacteria"/>
</dbReference>
<evidence type="ECO:0000256" key="2">
    <source>
        <dbReference type="ARBA" id="ARBA00022525"/>
    </source>
</evidence>
<name>M1NLN7_9CORY</name>
<dbReference type="KEGG" id="chn:A605_06580"/>
<keyword evidence="3" id="KW-0858">Xylan degradation</keyword>
<dbReference type="EMBL" id="CP003697">
    <property type="protein sequence ID" value="AGF72318.1"/>
    <property type="molecule type" value="Genomic_DNA"/>
</dbReference>
<dbReference type="InterPro" id="IPR029058">
    <property type="entry name" value="AB_hydrolase_fold"/>
</dbReference>
<dbReference type="GO" id="GO:0045493">
    <property type="term" value="P:xylan catabolic process"/>
    <property type="evidence" value="ECO:0007669"/>
    <property type="project" value="UniProtKB-KW"/>
</dbReference>
<organism evidence="8 9">
    <name type="scientific">Corynebacterium halotolerans YIM 70093 = DSM 44683</name>
    <dbReference type="NCBI Taxonomy" id="1121362"/>
    <lineage>
        <taxon>Bacteria</taxon>
        <taxon>Bacillati</taxon>
        <taxon>Actinomycetota</taxon>
        <taxon>Actinomycetes</taxon>
        <taxon>Mycobacteriales</taxon>
        <taxon>Corynebacteriaceae</taxon>
        <taxon>Corynebacterium</taxon>
    </lineage>
</organism>
<protein>
    <submittedName>
        <fullName evidence="8">Polyhydroxybutyrate depolymerase</fullName>
    </submittedName>
</protein>
<sequence length="252" mass="26197">MPDTTVRLEVPVPGGPTRDVLISLPENYDPTRTYPVWLAYPGRSISPEHMSTDTGLQVASDAIVAYGRGEGGAWAGAPYAVTDMAEDIAYSRAVVDRIAQDHLIDRDRVYAIGHSNGGGFALALACHAPDLVAGVVGVSGIYYNPGTPASGRCAGQPVPVMIIHSRNDGLSLIEGATAHGVPYVGAAAMVGIHAAINGCGGATTRPVAPGVTAHVRQGCEAATELILSESDGHGWPHYSAFEAWDFLSAQNL</sequence>
<keyword evidence="9" id="KW-1185">Reference proteome</keyword>
<dbReference type="Gene3D" id="3.40.50.1820">
    <property type="entry name" value="alpha/beta hydrolase"/>
    <property type="match status" value="1"/>
</dbReference>